<dbReference type="Gene3D" id="3.30.420.270">
    <property type="match status" value="1"/>
</dbReference>
<accession>A0A1N6CLS6</accession>
<dbReference type="Proteomes" id="UP000185192">
    <property type="component" value="Unassembled WGS sequence"/>
</dbReference>
<keyword evidence="6" id="KW-1003">Cell membrane</keyword>
<dbReference type="EMBL" id="FSQW01000001">
    <property type="protein sequence ID" value="SIN59501.1"/>
    <property type="molecule type" value="Genomic_DNA"/>
</dbReference>
<dbReference type="OrthoDB" id="7573672at2"/>
<comment type="subcellular location">
    <subcellularLocation>
        <location evidence="2">Cell inner membrane</location>
        <topology evidence="2">Single-pass type II membrane protein</topology>
    </subcellularLocation>
    <subcellularLocation>
        <location evidence="12">Cell membrane</location>
        <topology evidence="12">Single-pass type II membrane protein</topology>
    </subcellularLocation>
</comment>
<evidence type="ECO:0000256" key="3">
    <source>
        <dbReference type="ARBA" id="ARBA00005811"/>
    </source>
</evidence>
<evidence type="ECO:0000256" key="10">
    <source>
        <dbReference type="ARBA" id="ARBA00022989"/>
    </source>
</evidence>
<dbReference type="GO" id="GO:0022857">
    <property type="term" value="F:transmembrane transporter activity"/>
    <property type="evidence" value="ECO:0007669"/>
    <property type="project" value="InterPro"/>
</dbReference>
<reference evidence="15" key="1">
    <citation type="submission" date="2016-11" db="EMBL/GenBank/DDBJ databases">
        <authorList>
            <person name="Varghese N."/>
            <person name="Submissions S."/>
        </authorList>
    </citation>
    <scope>NUCLEOTIDE SEQUENCE [LARGE SCALE GENOMIC DNA]</scope>
    <source>
        <strain evidence="15">DSM 22363</strain>
    </source>
</reference>
<sequence>MTVHAQKPRARRFRTTARFAATDRPMSQLNITPLIDVLLVLLVMLMLSIPAALHKVEVNLPSGGTTTEPAIIHMLQLNSAGETLLDGERLDDLALRSALGKLAEDPTGIQLHFETDGQARYERFDKVVAMIKRAGIQKIGFVGNQQFASWD</sequence>
<dbReference type="GO" id="GO:0015031">
    <property type="term" value="P:protein transport"/>
    <property type="evidence" value="ECO:0007669"/>
    <property type="project" value="UniProtKB-KW"/>
</dbReference>
<dbReference type="RefSeq" id="WP_084192395.1">
    <property type="nucleotide sequence ID" value="NZ_FSQW01000001.1"/>
</dbReference>
<keyword evidence="8 12" id="KW-0812">Transmembrane</keyword>
<dbReference type="PANTHER" id="PTHR30558:SF12">
    <property type="entry name" value="BIOPOLYMER TRANSPORT PROTEIN EXBD"/>
    <property type="match status" value="1"/>
</dbReference>
<keyword evidence="11 13" id="KW-0472">Membrane</keyword>
<evidence type="ECO:0000313" key="14">
    <source>
        <dbReference type="EMBL" id="SIN59501.1"/>
    </source>
</evidence>
<keyword evidence="10 13" id="KW-1133">Transmembrane helix</keyword>
<dbReference type="GO" id="GO:0005886">
    <property type="term" value="C:plasma membrane"/>
    <property type="evidence" value="ECO:0007669"/>
    <property type="project" value="UniProtKB-SubCell"/>
</dbReference>
<gene>
    <name evidence="14" type="ORF">SAMN02745824_0029</name>
</gene>
<evidence type="ECO:0000313" key="15">
    <source>
        <dbReference type="Proteomes" id="UP000185192"/>
    </source>
</evidence>
<evidence type="ECO:0000256" key="6">
    <source>
        <dbReference type="ARBA" id="ARBA00022475"/>
    </source>
</evidence>
<name>A0A1N6CLS6_9SPHN</name>
<comment type="similarity">
    <text evidence="3 12">Belongs to the ExbD/TolR family.</text>
</comment>
<evidence type="ECO:0000256" key="4">
    <source>
        <dbReference type="ARBA" id="ARBA00011471"/>
    </source>
</evidence>
<evidence type="ECO:0000256" key="2">
    <source>
        <dbReference type="ARBA" id="ARBA00004249"/>
    </source>
</evidence>
<keyword evidence="15" id="KW-1185">Reference proteome</keyword>
<dbReference type="AlphaFoldDB" id="A0A1N6CLS6"/>
<evidence type="ECO:0000256" key="1">
    <source>
        <dbReference type="ARBA" id="ARBA00003540"/>
    </source>
</evidence>
<evidence type="ECO:0000256" key="9">
    <source>
        <dbReference type="ARBA" id="ARBA00022927"/>
    </source>
</evidence>
<keyword evidence="9 12" id="KW-0653">Protein transport</keyword>
<proteinExistence type="inferred from homology"/>
<evidence type="ECO:0000256" key="5">
    <source>
        <dbReference type="ARBA" id="ARBA00022448"/>
    </source>
</evidence>
<evidence type="ECO:0000256" key="13">
    <source>
        <dbReference type="SAM" id="Phobius"/>
    </source>
</evidence>
<comment type="function">
    <text evidence="1">Involved in the TonB-dependent energy-dependent transport of various receptor-bound substrates.</text>
</comment>
<keyword evidence="5 12" id="KW-0813">Transport</keyword>
<organism evidence="14 15">
    <name type="scientific">Parasphingorhabdus marina DSM 22363</name>
    <dbReference type="NCBI Taxonomy" id="1123272"/>
    <lineage>
        <taxon>Bacteria</taxon>
        <taxon>Pseudomonadati</taxon>
        <taxon>Pseudomonadota</taxon>
        <taxon>Alphaproteobacteria</taxon>
        <taxon>Sphingomonadales</taxon>
        <taxon>Sphingomonadaceae</taxon>
        <taxon>Parasphingorhabdus</taxon>
    </lineage>
</organism>
<evidence type="ECO:0000256" key="7">
    <source>
        <dbReference type="ARBA" id="ARBA00022519"/>
    </source>
</evidence>
<keyword evidence="7" id="KW-0997">Cell inner membrane</keyword>
<evidence type="ECO:0000256" key="12">
    <source>
        <dbReference type="RuleBase" id="RU003879"/>
    </source>
</evidence>
<dbReference type="Pfam" id="PF02472">
    <property type="entry name" value="ExbD"/>
    <property type="match status" value="1"/>
</dbReference>
<dbReference type="PANTHER" id="PTHR30558">
    <property type="entry name" value="EXBD MEMBRANE COMPONENT OF PMF-DRIVEN MACROMOLECULE IMPORT SYSTEM"/>
    <property type="match status" value="1"/>
</dbReference>
<feature type="transmembrane region" description="Helical" evidence="13">
    <location>
        <begin position="34"/>
        <end position="53"/>
    </location>
</feature>
<dbReference type="STRING" id="1123272.SAMN02745824_0029"/>
<protein>
    <submittedName>
        <fullName evidence="14">Biopolymer transport protein ExbD</fullName>
    </submittedName>
</protein>
<evidence type="ECO:0000256" key="11">
    <source>
        <dbReference type="ARBA" id="ARBA00023136"/>
    </source>
</evidence>
<evidence type="ECO:0000256" key="8">
    <source>
        <dbReference type="ARBA" id="ARBA00022692"/>
    </source>
</evidence>
<comment type="subunit">
    <text evidence="4">The accessory proteins ExbB and ExbD seem to form a complex with TonB.</text>
</comment>
<dbReference type="InterPro" id="IPR003400">
    <property type="entry name" value="ExbD"/>
</dbReference>